<evidence type="ECO:0000256" key="4">
    <source>
        <dbReference type="ARBA" id="ARBA00023136"/>
    </source>
</evidence>
<evidence type="ECO:0000259" key="10">
    <source>
        <dbReference type="Pfam" id="PF13193"/>
    </source>
</evidence>
<keyword evidence="4 8" id="KW-0472">Membrane</keyword>
<dbReference type="EMBL" id="LZEU01000001">
    <property type="protein sequence ID" value="MBC9250953.1"/>
    <property type="molecule type" value="Genomic_DNA"/>
</dbReference>
<evidence type="ECO:0000313" key="11">
    <source>
        <dbReference type="EMBL" id="MBC9250953.1"/>
    </source>
</evidence>
<feature type="domain" description="AMP-dependent synthetase/ligase" evidence="9">
    <location>
        <begin position="28"/>
        <end position="420"/>
    </location>
</feature>
<dbReference type="Proteomes" id="UP000744555">
    <property type="component" value="Unassembled WGS sequence"/>
</dbReference>
<keyword evidence="8" id="KW-0812">Transmembrane</keyword>
<comment type="caution">
    <text evidence="11">The sequence shown here is derived from an EMBL/GenBank/DDBJ whole genome shotgun (WGS) entry which is preliminary data.</text>
</comment>
<evidence type="ECO:0000256" key="2">
    <source>
        <dbReference type="ARBA" id="ARBA00005005"/>
    </source>
</evidence>
<evidence type="ECO:0000256" key="5">
    <source>
        <dbReference type="ARBA" id="ARBA00026121"/>
    </source>
</evidence>
<evidence type="ECO:0000256" key="8">
    <source>
        <dbReference type="SAM" id="Phobius"/>
    </source>
</evidence>
<evidence type="ECO:0000313" key="12">
    <source>
        <dbReference type="Proteomes" id="UP000744555"/>
    </source>
</evidence>
<dbReference type="InterPro" id="IPR020845">
    <property type="entry name" value="AMP-binding_CS"/>
</dbReference>
<proteinExistence type="predicted"/>
<dbReference type="InterPro" id="IPR042099">
    <property type="entry name" value="ANL_N_sf"/>
</dbReference>
<evidence type="ECO:0000256" key="3">
    <source>
        <dbReference type="ARBA" id="ARBA00022598"/>
    </source>
</evidence>
<dbReference type="Gene3D" id="3.30.300.30">
    <property type="match status" value="1"/>
</dbReference>
<dbReference type="PANTHER" id="PTHR43767:SF8">
    <property type="entry name" value="LONG-CHAIN-FATTY-ACID--COA LIGASE"/>
    <property type="match status" value="1"/>
</dbReference>
<feature type="transmembrane region" description="Helical" evidence="8">
    <location>
        <begin position="254"/>
        <end position="276"/>
    </location>
</feature>
<dbReference type="Pfam" id="PF00501">
    <property type="entry name" value="AMP-binding"/>
    <property type="match status" value="1"/>
</dbReference>
<dbReference type="GO" id="GO:0016874">
    <property type="term" value="F:ligase activity"/>
    <property type="evidence" value="ECO:0007669"/>
    <property type="project" value="UniProtKB-KW"/>
</dbReference>
<reference evidence="11 12" key="1">
    <citation type="submission" date="2016-06" db="EMBL/GenBank/DDBJ databases">
        <authorList>
            <person name="Ramos C."/>
            <person name="Pintado A."/>
            <person name="Crespo-Gomez J.I."/>
        </authorList>
    </citation>
    <scope>NUCLEOTIDE SEQUENCE [LARGE SCALE GENOMIC DNA]</scope>
    <source>
        <strain evidence="11 12">AVO110</strain>
    </source>
</reference>
<evidence type="ECO:0000256" key="7">
    <source>
        <dbReference type="ARBA" id="ARBA00042773"/>
    </source>
</evidence>
<protein>
    <recommendedName>
        <fullName evidence="6">Long-chain-fatty-acid--CoA ligase</fullName>
        <ecNumber evidence="5">6.2.1.3</ecNumber>
    </recommendedName>
    <alternativeName>
        <fullName evidence="7">Long-chain acyl-CoA synthetase</fullName>
    </alternativeName>
</protein>
<dbReference type="CDD" id="cd05936">
    <property type="entry name" value="FC-FACS_FadD_like"/>
    <property type="match status" value="1"/>
</dbReference>
<evidence type="ECO:0000256" key="6">
    <source>
        <dbReference type="ARBA" id="ARBA00039545"/>
    </source>
</evidence>
<dbReference type="InterPro" id="IPR025110">
    <property type="entry name" value="AMP-bd_C"/>
</dbReference>
<dbReference type="SUPFAM" id="SSF56801">
    <property type="entry name" value="Acetyl-CoA synthetase-like"/>
    <property type="match status" value="1"/>
</dbReference>
<dbReference type="EC" id="6.2.1.3" evidence="5"/>
<keyword evidence="8" id="KW-1133">Transmembrane helix</keyword>
<comment type="pathway">
    <text evidence="2">Lipid metabolism; fatty acid beta-oxidation.</text>
</comment>
<organism evidence="11 12">
    <name type="scientific">Aquipseudomonas alcaligenes</name>
    <name type="common">Pseudomonas alcaligenes</name>
    <dbReference type="NCBI Taxonomy" id="43263"/>
    <lineage>
        <taxon>Bacteria</taxon>
        <taxon>Pseudomonadati</taxon>
        <taxon>Pseudomonadota</taxon>
        <taxon>Gammaproteobacteria</taxon>
        <taxon>Pseudomonadales</taxon>
        <taxon>Pseudomonadaceae</taxon>
        <taxon>Aquipseudomonas</taxon>
    </lineage>
</organism>
<feature type="domain" description="AMP-binding enzyme C-terminal" evidence="10">
    <location>
        <begin position="472"/>
        <end position="547"/>
    </location>
</feature>
<dbReference type="InterPro" id="IPR050237">
    <property type="entry name" value="ATP-dep_AMP-bd_enzyme"/>
</dbReference>
<comment type="subcellular location">
    <subcellularLocation>
        <location evidence="1">Membrane</location>
        <topology evidence="1">Peripheral membrane protein</topology>
    </subcellularLocation>
</comment>
<dbReference type="InterPro" id="IPR000873">
    <property type="entry name" value="AMP-dep_synth/lig_dom"/>
</dbReference>
<dbReference type="Pfam" id="PF13193">
    <property type="entry name" value="AMP-binding_C"/>
    <property type="match status" value="1"/>
</dbReference>
<dbReference type="PROSITE" id="PS00455">
    <property type="entry name" value="AMP_BINDING"/>
    <property type="match status" value="1"/>
</dbReference>
<gene>
    <name evidence="11" type="ORF">A9179_11750</name>
</gene>
<dbReference type="Gene3D" id="3.40.50.12780">
    <property type="entry name" value="N-terminal domain of ligase-like"/>
    <property type="match status" value="1"/>
</dbReference>
<evidence type="ECO:0000256" key="1">
    <source>
        <dbReference type="ARBA" id="ARBA00004170"/>
    </source>
</evidence>
<name>A0ABR7S3C2_AQUAC</name>
<dbReference type="InterPro" id="IPR045851">
    <property type="entry name" value="AMP-bd_C_sf"/>
</dbReference>
<evidence type="ECO:0000259" key="9">
    <source>
        <dbReference type="Pfam" id="PF00501"/>
    </source>
</evidence>
<accession>A0ABR7S3C2</accession>
<keyword evidence="3 11" id="KW-0436">Ligase</keyword>
<dbReference type="PANTHER" id="PTHR43767">
    <property type="entry name" value="LONG-CHAIN-FATTY-ACID--COA LIGASE"/>
    <property type="match status" value="1"/>
</dbReference>
<sequence length="564" mass="62246">MEAPWVKSFPAGVRWDAELPKASVLGMLENAVQRWPERSAVDFMGRKLSYRELSSLVDHAAAGLQLMGVKPGVHVGLFLPNVPQYVIGFLAILRAGGIVVNYSPLDAGKVLAHKVEDSETEILITLDLSSLYPVMASLLASTRLRTLVVGSLGEFGNRPEQTQEQLWQEGQVSNVEYGSRCLSFAQLLYNDGRYQVYPQATQEHSIAVLQYTGGTTGLPKAAMLTHGNLSAAAGQVFLTNVNDDRLIYEGRESVLVVLPLFHVYAMVCGLLFPILAAAEMRLRVRFDPVAALQDISEHKVSFFPGVPTMFTALVNHPQIGEYDLRSLKVCASGGAPLPVELFHQFKEQTGCQLTEGWGMTETCTGGTFTPAGKHKPGSCGIPHIGTTIKFRDLDDPTRDVPLGERGEITIAGPNIMPGYWKNERATCESFTEDGFFRTGDVGYMDSEGFIYIVDRTKDMLLCGGFNVYPRVIEEAIYTHPSVEEVMVLGIPDPYRGQSPKAYLKLREGHARFSLDELKAFLKDRLGKHEMVHAMEFRAMLPKTPVGKLSKQMLREEVEAMQPSA</sequence>
<keyword evidence="12" id="KW-1185">Reference proteome</keyword>